<dbReference type="Gene3D" id="3.20.20.80">
    <property type="entry name" value="Glycosidases"/>
    <property type="match status" value="1"/>
</dbReference>
<dbReference type="InterPro" id="IPR032091">
    <property type="entry name" value="Malt_amylase-like_C"/>
</dbReference>
<dbReference type="PANTHER" id="PTHR10357:SF210">
    <property type="entry name" value="MALTODEXTRIN GLUCOSIDASE"/>
    <property type="match status" value="1"/>
</dbReference>
<dbReference type="Pfam" id="PF02903">
    <property type="entry name" value="Alpha-amylase_N"/>
    <property type="match status" value="1"/>
</dbReference>
<comment type="similarity">
    <text evidence="1">Belongs to the glycosyl hydrolase 13 family.</text>
</comment>
<dbReference type="OrthoDB" id="9805159at2"/>
<dbReference type="InterPro" id="IPR013780">
    <property type="entry name" value="Glyco_hydro_b"/>
</dbReference>
<evidence type="ECO:0000256" key="2">
    <source>
        <dbReference type="ARBA" id="ARBA00022801"/>
    </source>
</evidence>
<sequence length="586" mass="67686">MIKEAVYHRPKNNYAYAYDTKTLHLRLRSKKEDISIVNLIYGDPYRWAEDRMISDAIPMQKLTSDELFDYWFIAISPENNRFVYMFELHDGDETTVYGEKGFTSSVDDNRFFRFPYLNAIDVFDAPAWVKDTVWYQIFPERFANGNPGRKTNVNGAWGDTPKPDSFFGGDLEGITQHLDYLVDLGITGIYLNPIFESPTNHKYDTTDYLKIDPQFGDEETFKTMVKECHARGIRVMLDAVFNHSGYGFAPFQDVLKHGSKSRYADWFHITSFGDGQGDQPSYETFAFVPEMPKLNTTNPEVKEYLLKVSKYWIEEFDIDGWRLDVANEIDHKFWRQFRNTVRSVKDDLYIVAEVWNDAMPWLQGDQFDAVMNYPFTESVIDFVAKRKIGAEKFANEVISHLELYPDNVTEVLFNLLGSHDTARILTECQDDKGRLKLAFLLLLTYPGSPSIYYGDEIGLTGDGDDFAYYRKCMEWEEEKQDQDLLSFMKRLIKIRKTYSAFTDNARFGLLEANNDSGLLVFTRGQGAQQMIVALNNGEAPVNVIVPATYNNSTIRDAWSESNEVLGQKALSFTLEPQQFRIYSVES</sequence>
<dbReference type="PANTHER" id="PTHR10357">
    <property type="entry name" value="ALPHA-AMYLASE FAMILY MEMBER"/>
    <property type="match status" value="1"/>
</dbReference>
<dbReference type="Gene3D" id="2.60.40.1180">
    <property type="entry name" value="Golgi alpha-mannosidase II"/>
    <property type="match status" value="1"/>
</dbReference>
<dbReference type="CDD" id="cd02857">
    <property type="entry name" value="E_set_CDase_PDE_N"/>
    <property type="match status" value="1"/>
</dbReference>
<dbReference type="AlphaFoldDB" id="A0A1G7H9X3"/>
<dbReference type="EMBL" id="FNBG01000004">
    <property type="protein sequence ID" value="SDE97176.1"/>
    <property type="molecule type" value="Genomic_DNA"/>
</dbReference>
<gene>
    <name evidence="5" type="ORF">SAMN04488542_10470</name>
</gene>
<evidence type="ECO:0000313" key="6">
    <source>
        <dbReference type="Proteomes" id="UP000198972"/>
    </source>
</evidence>
<proteinExistence type="inferred from homology"/>
<dbReference type="Proteomes" id="UP000198972">
    <property type="component" value="Unassembled WGS sequence"/>
</dbReference>
<evidence type="ECO:0000256" key="1">
    <source>
        <dbReference type="ARBA" id="ARBA00008061"/>
    </source>
</evidence>
<dbReference type="Gene3D" id="3.90.400.10">
    <property type="entry name" value="Oligo-1,6-glucosidase, Domain 2"/>
    <property type="match status" value="1"/>
</dbReference>
<name>A0A1G7H9X3_9BACL</name>
<dbReference type="RefSeq" id="WP_091227433.1">
    <property type="nucleotide sequence ID" value="NZ_FNBG01000004.1"/>
</dbReference>
<dbReference type="GO" id="GO:0004553">
    <property type="term" value="F:hydrolase activity, hydrolyzing O-glycosyl compounds"/>
    <property type="evidence" value="ECO:0007669"/>
    <property type="project" value="InterPro"/>
</dbReference>
<dbReference type="Pfam" id="PF16657">
    <property type="entry name" value="Malt_amylase_C"/>
    <property type="match status" value="1"/>
</dbReference>
<evidence type="ECO:0000256" key="3">
    <source>
        <dbReference type="ARBA" id="ARBA00023295"/>
    </source>
</evidence>
<dbReference type="SMART" id="SM00642">
    <property type="entry name" value="Aamy"/>
    <property type="match status" value="1"/>
</dbReference>
<dbReference type="InterPro" id="IPR004185">
    <property type="entry name" value="Glyco_hydro_13_lg-like_dom"/>
</dbReference>
<reference evidence="5 6" key="1">
    <citation type="submission" date="2016-10" db="EMBL/GenBank/DDBJ databases">
        <authorList>
            <person name="de Groot N.N."/>
        </authorList>
    </citation>
    <scope>NUCLEOTIDE SEQUENCE [LARGE SCALE GENOMIC DNA]</scope>
    <source>
        <strain evidence="5 6">DSM 28129</strain>
    </source>
</reference>
<dbReference type="CDD" id="cd11338">
    <property type="entry name" value="AmyAc_CMD"/>
    <property type="match status" value="1"/>
</dbReference>
<dbReference type="InterPro" id="IPR045857">
    <property type="entry name" value="O16G_dom_2"/>
</dbReference>
<evidence type="ECO:0000313" key="5">
    <source>
        <dbReference type="EMBL" id="SDE97176.1"/>
    </source>
</evidence>
<dbReference type="InterPro" id="IPR006047">
    <property type="entry name" value="GH13_cat_dom"/>
</dbReference>
<keyword evidence="6" id="KW-1185">Reference proteome</keyword>
<dbReference type="SUPFAM" id="SSF51011">
    <property type="entry name" value="Glycosyl hydrolase domain"/>
    <property type="match status" value="1"/>
</dbReference>
<evidence type="ECO:0000259" key="4">
    <source>
        <dbReference type="SMART" id="SM00642"/>
    </source>
</evidence>
<dbReference type="STRING" id="670482.SAMN04488542_10470"/>
<organism evidence="5 6">
    <name type="scientific">Fontibacillus panacisegetis</name>
    <dbReference type="NCBI Taxonomy" id="670482"/>
    <lineage>
        <taxon>Bacteria</taxon>
        <taxon>Bacillati</taxon>
        <taxon>Bacillota</taxon>
        <taxon>Bacilli</taxon>
        <taxon>Bacillales</taxon>
        <taxon>Paenibacillaceae</taxon>
        <taxon>Fontibacillus</taxon>
    </lineage>
</organism>
<keyword evidence="2" id="KW-0378">Hydrolase</keyword>
<feature type="domain" description="Glycosyl hydrolase family 13 catalytic" evidence="4">
    <location>
        <begin position="136"/>
        <end position="495"/>
    </location>
</feature>
<dbReference type="SUPFAM" id="SSF51445">
    <property type="entry name" value="(Trans)glycosidases"/>
    <property type="match status" value="1"/>
</dbReference>
<keyword evidence="3 5" id="KW-0326">Glycosidase</keyword>
<accession>A0A1G7H9X3</accession>
<dbReference type="InterPro" id="IPR013783">
    <property type="entry name" value="Ig-like_fold"/>
</dbReference>
<dbReference type="Gene3D" id="2.60.40.10">
    <property type="entry name" value="Immunoglobulins"/>
    <property type="match status" value="1"/>
</dbReference>
<protein>
    <submittedName>
        <fullName evidence="5">Glycosidase</fullName>
    </submittedName>
</protein>
<dbReference type="InterPro" id="IPR017853">
    <property type="entry name" value="GH"/>
</dbReference>
<dbReference type="Pfam" id="PF00128">
    <property type="entry name" value="Alpha-amylase"/>
    <property type="match status" value="1"/>
</dbReference>
<dbReference type="GO" id="GO:0005975">
    <property type="term" value="P:carbohydrate metabolic process"/>
    <property type="evidence" value="ECO:0007669"/>
    <property type="project" value="InterPro"/>
</dbReference>